<evidence type="ECO:0000313" key="1">
    <source>
        <dbReference type="EMBL" id="CAL4058927.1"/>
    </source>
</evidence>
<dbReference type="AlphaFoldDB" id="A0AAV2PGT4"/>
<sequence length="154" mass="16778">GITKIYTFDSSVKLVRQGTELCMEDFSCGGTDLTSALRTVREEVAAAKQTYIRVFLVTDGDHGHGAPYPESEIQKMSSLTGKTVDVFLLGISNGFPVNISIDLRSRLHNGSSNVPSLFWGKDYSEIGDQFDCIGRELQVGHISLSVTPEGHVLP</sequence>
<accession>A0AAV2PGT4</accession>
<dbReference type="Gene3D" id="3.40.50.410">
    <property type="entry name" value="von Willebrand factor, type A domain"/>
    <property type="match status" value="1"/>
</dbReference>
<reference evidence="1 2" key="1">
    <citation type="submission" date="2024-05" db="EMBL/GenBank/DDBJ databases">
        <authorList>
            <person name="Wallberg A."/>
        </authorList>
    </citation>
    <scope>NUCLEOTIDE SEQUENCE [LARGE SCALE GENOMIC DNA]</scope>
</reference>
<feature type="non-terminal residue" evidence="1">
    <location>
        <position position="1"/>
    </location>
</feature>
<feature type="non-terminal residue" evidence="1">
    <location>
        <position position="154"/>
    </location>
</feature>
<name>A0AAV2PGT4_MEGNR</name>
<organism evidence="1 2">
    <name type="scientific">Meganyctiphanes norvegica</name>
    <name type="common">Northern krill</name>
    <name type="synonym">Thysanopoda norvegica</name>
    <dbReference type="NCBI Taxonomy" id="48144"/>
    <lineage>
        <taxon>Eukaryota</taxon>
        <taxon>Metazoa</taxon>
        <taxon>Ecdysozoa</taxon>
        <taxon>Arthropoda</taxon>
        <taxon>Crustacea</taxon>
        <taxon>Multicrustacea</taxon>
        <taxon>Malacostraca</taxon>
        <taxon>Eumalacostraca</taxon>
        <taxon>Eucarida</taxon>
        <taxon>Euphausiacea</taxon>
        <taxon>Euphausiidae</taxon>
        <taxon>Meganyctiphanes</taxon>
    </lineage>
</organism>
<evidence type="ECO:0008006" key="3">
    <source>
        <dbReference type="Google" id="ProtNLM"/>
    </source>
</evidence>
<dbReference type="InterPro" id="IPR036465">
    <property type="entry name" value="vWFA_dom_sf"/>
</dbReference>
<dbReference type="SUPFAM" id="SSF53300">
    <property type="entry name" value="vWA-like"/>
    <property type="match status" value="1"/>
</dbReference>
<dbReference type="CDD" id="cd00198">
    <property type="entry name" value="vWFA"/>
    <property type="match status" value="1"/>
</dbReference>
<dbReference type="GO" id="GO:0032991">
    <property type="term" value="C:protein-containing complex"/>
    <property type="evidence" value="ECO:0007669"/>
    <property type="project" value="UniProtKB-ARBA"/>
</dbReference>
<evidence type="ECO:0000313" key="2">
    <source>
        <dbReference type="Proteomes" id="UP001497623"/>
    </source>
</evidence>
<dbReference type="EMBL" id="CAXKWB010000067">
    <property type="protein sequence ID" value="CAL4058927.1"/>
    <property type="molecule type" value="Genomic_DNA"/>
</dbReference>
<gene>
    <name evidence="1" type="ORF">MNOR_LOCUS327</name>
</gene>
<protein>
    <recommendedName>
        <fullName evidence="3">von Willebrand factor</fullName>
    </recommendedName>
</protein>
<proteinExistence type="predicted"/>
<comment type="caution">
    <text evidence="1">The sequence shown here is derived from an EMBL/GenBank/DDBJ whole genome shotgun (WGS) entry which is preliminary data.</text>
</comment>
<dbReference type="Proteomes" id="UP001497623">
    <property type="component" value="Unassembled WGS sequence"/>
</dbReference>
<keyword evidence="2" id="KW-1185">Reference proteome</keyword>